<evidence type="ECO:0000313" key="11">
    <source>
        <dbReference type="EMBL" id="KAK9508482.1"/>
    </source>
</evidence>
<sequence>MRNGTVIICFITVCFILLWTTIIQFSNQRDSLKLPAISKSLSAIVRYNELNKNEETCVMFLKAHKCASTTVQNILMRFGYSRGLDFVLPLTGNYIGNPELFDPSLIPAELTSPSRRYDIFAHHTRYNYTAMKSVMKDNCKFVTILRDPATLYESLFNFYHIENLVNLTLKDIMKSQKYWPKLNVRMLKRIGLNQMSWDLGYNNNENIDKFIAKIDKQFHLVMISEYMEASLILLADLMNWPLEYVVSLKLNSRQMDKTKQLTEDEHDKLIELNLIDAELYDYFLEKFRQKLIKYGRKRLFKNVNKLLKLNKDLQSLCVDKLNNKGYAKTTSFDLRNSLNWTCIYSTKSELPFTDEIRNDQKERFKTMKKLEMLLIDIE</sequence>
<evidence type="ECO:0000256" key="3">
    <source>
        <dbReference type="ARBA" id="ARBA00022679"/>
    </source>
</evidence>
<evidence type="ECO:0000313" key="12">
    <source>
        <dbReference type="Proteomes" id="UP001461498"/>
    </source>
</evidence>
<organism evidence="11 12">
    <name type="scientific">Rhynocoris fuscipes</name>
    <dbReference type="NCBI Taxonomy" id="488301"/>
    <lineage>
        <taxon>Eukaryota</taxon>
        <taxon>Metazoa</taxon>
        <taxon>Ecdysozoa</taxon>
        <taxon>Arthropoda</taxon>
        <taxon>Hexapoda</taxon>
        <taxon>Insecta</taxon>
        <taxon>Pterygota</taxon>
        <taxon>Neoptera</taxon>
        <taxon>Paraneoptera</taxon>
        <taxon>Hemiptera</taxon>
        <taxon>Heteroptera</taxon>
        <taxon>Panheteroptera</taxon>
        <taxon>Cimicomorpha</taxon>
        <taxon>Reduviidae</taxon>
        <taxon>Harpactorinae</taxon>
        <taxon>Harpactorini</taxon>
        <taxon>Rhynocoris</taxon>
    </lineage>
</organism>
<dbReference type="InterPro" id="IPR009729">
    <property type="entry name" value="Gal-3-0_sulfotransfrase"/>
</dbReference>
<keyword evidence="9" id="KW-0325">Glycoprotein</keyword>
<gene>
    <name evidence="11" type="ORF">O3M35_006029</name>
</gene>
<keyword evidence="6 10" id="KW-1133">Transmembrane helix</keyword>
<accession>A0AAW1DHQ6</accession>
<dbReference type="Pfam" id="PF06990">
    <property type="entry name" value="Gal-3-0_sulfotr"/>
    <property type="match status" value="1"/>
</dbReference>
<evidence type="ECO:0000256" key="1">
    <source>
        <dbReference type="ARBA" id="ARBA00004323"/>
    </source>
</evidence>
<dbReference type="Gene3D" id="3.40.50.300">
    <property type="entry name" value="P-loop containing nucleotide triphosphate hydrolases"/>
    <property type="match status" value="1"/>
</dbReference>
<feature type="transmembrane region" description="Helical" evidence="10">
    <location>
        <begin position="7"/>
        <end position="25"/>
    </location>
</feature>
<protein>
    <recommendedName>
        <fullName evidence="13">Galactosylceramide sulfotransferase-like</fullName>
    </recommendedName>
</protein>
<comment type="caution">
    <text evidence="11">The sequence shown here is derived from an EMBL/GenBank/DDBJ whole genome shotgun (WGS) entry which is preliminary data.</text>
</comment>
<dbReference type="AlphaFoldDB" id="A0AAW1DHQ6"/>
<evidence type="ECO:0008006" key="13">
    <source>
        <dbReference type="Google" id="ProtNLM"/>
    </source>
</evidence>
<name>A0AAW1DHQ6_9HEMI</name>
<dbReference type="InterPro" id="IPR027417">
    <property type="entry name" value="P-loop_NTPase"/>
</dbReference>
<keyword evidence="5" id="KW-0735">Signal-anchor</keyword>
<evidence type="ECO:0000256" key="5">
    <source>
        <dbReference type="ARBA" id="ARBA00022968"/>
    </source>
</evidence>
<keyword evidence="3" id="KW-0808">Transferase</keyword>
<dbReference type="Proteomes" id="UP001461498">
    <property type="component" value="Unassembled WGS sequence"/>
</dbReference>
<dbReference type="SUPFAM" id="SSF52540">
    <property type="entry name" value="P-loop containing nucleoside triphosphate hydrolases"/>
    <property type="match status" value="1"/>
</dbReference>
<evidence type="ECO:0000256" key="9">
    <source>
        <dbReference type="ARBA" id="ARBA00023180"/>
    </source>
</evidence>
<dbReference type="PANTHER" id="PTHR14647:SF87">
    <property type="entry name" value="PUTATIVE-RELATED"/>
    <property type="match status" value="1"/>
</dbReference>
<evidence type="ECO:0000256" key="4">
    <source>
        <dbReference type="ARBA" id="ARBA00022692"/>
    </source>
</evidence>
<dbReference type="PANTHER" id="PTHR14647">
    <property type="entry name" value="GALACTOSE-3-O-SULFOTRANSFERASE"/>
    <property type="match status" value="1"/>
</dbReference>
<keyword evidence="4 10" id="KW-0812">Transmembrane</keyword>
<evidence type="ECO:0000256" key="10">
    <source>
        <dbReference type="SAM" id="Phobius"/>
    </source>
</evidence>
<evidence type="ECO:0000256" key="2">
    <source>
        <dbReference type="ARBA" id="ARBA00008124"/>
    </source>
</evidence>
<dbReference type="GO" id="GO:0000139">
    <property type="term" value="C:Golgi membrane"/>
    <property type="evidence" value="ECO:0007669"/>
    <property type="project" value="UniProtKB-SubCell"/>
</dbReference>
<dbReference type="GO" id="GO:0009247">
    <property type="term" value="P:glycolipid biosynthetic process"/>
    <property type="evidence" value="ECO:0007669"/>
    <property type="project" value="InterPro"/>
</dbReference>
<keyword evidence="7" id="KW-0333">Golgi apparatus</keyword>
<keyword evidence="12" id="KW-1185">Reference proteome</keyword>
<reference evidence="11 12" key="1">
    <citation type="submission" date="2022-12" db="EMBL/GenBank/DDBJ databases">
        <title>Chromosome-level genome assembly of true bugs.</title>
        <authorList>
            <person name="Ma L."/>
            <person name="Li H."/>
        </authorList>
    </citation>
    <scope>NUCLEOTIDE SEQUENCE [LARGE SCALE GENOMIC DNA]</scope>
    <source>
        <strain evidence="11">Lab_2022b</strain>
    </source>
</reference>
<evidence type="ECO:0000256" key="7">
    <source>
        <dbReference type="ARBA" id="ARBA00023034"/>
    </source>
</evidence>
<keyword evidence="8 10" id="KW-0472">Membrane</keyword>
<proteinExistence type="inferred from homology"/>
<dbReference type="EMBL" id="JAPXFL010000003">
    <property type="protein sequence ID" value="KAK9508482.1"/>
    <property type="molecule type" value="Genomic_DNA"/>
</dbReference>
<evidence type="ECO:0000256" key="6">
    <source>
        <dbReference type="ARBA" id="ARBA00022989"/>
    </source>
</evidence>
<dbReference type="GO" id="GO:0001733">
    <property type="term" value="F:galactosylceramide sulfotransferase activity"/>
    <property type="evidence" value="ECO:0007669"/>
    <property type="project" value="InterPro"/>
</dbReference>
<evidence type="ECO:0000256" key="8">
    <source>
        <dbReference type="ARBA" id="ARBA00023136"/>
    </source>
</evidence>
<comment type="similarity">
    <text evidence="2">Belongs to the galactose-3-O-sulfotransferase family.</text>
</comment>
<comment type="subcellular location">
    <subcellularLocation>
        <location evidence="1">Golgi apparatus membrane</location>
        <topology evidence="1">Single-pass type II membrane protein</topology>
    </subcellularLocation>
</comment>